<dbReference type="InterPro" id="IPR043128">
    <property type="entry name" value="Rev_trsase/Diguanyl_cyclase"/>
</dbReference>
<keyword evidence="1" id="KW-0808">Transferase</keyword>
<dbReference type="SMART" id="SM00448">
    <property type="entry name" value="REC"/>
    <property type="match status" value="1"/>
</dbReference>
<keyword evidence="2" id="KW-0418">Kinase</keyword>
<keyword evidence="3" id="KW-0597">Phosphoprotein</keyword>
<evidence type="ECO:0000259" key="4">
    <source>
        <dbReference type="PROSITE" id="PS50110"/>
    </source>
</evidence>
<dbReference type="InterPro" id="IPR000160">
    <property type="entry name" value="GGDEF_dom"/>
</dbReference>
<dbReference type="AlphaFoldDB" id="A0A848LBX5"/>
<feature type="domain" description="GGDEF" evidence="5">
    <location>
        <begin position="481"/>
        <end position="599"/>
    </location>
</feature>
<reference evidence="6 7" key="1">
    <citation type="submission" date="2020-04" db="EMBL/GenBank/DDBJ databases">
        <title>Draft genome of Pyxidicoccus fallax type strain.</title>
        <authorList>
            <person name="Whitworth D.E."/>
        </authorList>
    </citation>
    <scope>NUCLEOTIDE SEQUENCE [LARGE SCALE GENOMIC DNA]</scope>
    <source>
        <strain evidence="6 7">DSM 14698</strain>
    </source>
</reference>
<dbReference type="Proteomes" id="UP000518300">
    <property type="component" value="Unassembled WGS sequence"/>
</dbReference>
<keyword evidence="7" id="KW-1185">Reference proteome</keyword>
<evidence type="ECO:0000259" key="5">
    <source>
        <dbReference type="PROSITE" id="PS50887"/>
    </source>
</evidence>
<dbReference type="GO" id="GO:0000160">
    <property type="term" value="P:phosphorelay signal transduction system"/>
    <property type="evidence" value="ECO:0007669"/>
    <property type="project" value="InterPro"/>
</dbReference>
<dbReference type="Pfam" id="PF01590">
    <property type="entry name" value="GAF"/>
    <property type="match status" value="1"/>
</dbReference>
<dbReference type="Gene3D" id="3.40.50.2300">
    <property type="match status" value="1"/>
</dbReference>
<dbReference type="InterPro" id="IPR029787">
    <property type="entry name" value="Nucleotide_cyclase"/>
</dbReference>
<dbReference type="InterPro" id="IPR011006">
    <property type="entry name" value="CheY-like_superfamily"/>
</dbReference>
<dbReference type="PANTHER" id="PTHR43102">
    <property type="entry name" value="SLR1143 PROTEIN"/>
    <property type="match status" value="1"/>
</dbReference>
<dbReference type="EMBL" id="JABBJJ010000057">
    <property type="protein sequence ID" value="NMO16167.1"/>
    <property type="molecule type" value="Genomic_DNA"/>
</dbReference>
<evidence type="ECO:0000256" key="2">
    <source>
        <dbReference type="ARBA" id="ARBA00022777"/>
    </source>
</evidence>
<dbReference type="SMART" id="SM00267">
    <property type="entry name" value="GGDEF"/>
    <property type="match status" value="1"/>
</dbReference>
<dbReference type="SUPFAM" id="SSF52172">
    <property type="entry name" value="CheY-like"/>
    <property type="match status" value="1"/>
</dbReference>
<dbReference type="InterPro" id="IPR003018">
    <property type="entry name" value="GAF"/>
</dbReference>
<dbReference type="SUPFAM" id="SSF55781">
    <property type="entry name" value="GAF domain-like"/>
    <property type="match status" value="1"/>
</dbReference>
<protein>
    <submittedName>
        <fullName evidence="6">Diguanylate cyclase</fullName>
    </submittedName>
</protein>
<evidence type="ECO:0000256" key="3">
    <source>
        <dbReference type="PROSITE-ProRule" id="PRU00169"/>
    </source>
</evidence>
<dbReference type="PANTHER" id="PTHR43102:SF2">
    <property type="entry name" value="GAF DOMAIN-CONTAINING PROTEIN"/>
    <property type="match status" value="1"/>
</dbReference>
<dbReference type="SUPFAM" id="SSF55073">
    <property type="entry name" value="Nucleotide cyclase"/>
    <property type="match status" value="1"/>
</dbReference>
<organism evidence="6 7">
    <name type="scientific">Pyxidicoccus fallax</name>
    <dbReference type="NCBI Taxonomy" id="394095"/>
    <lineage>
        <taxon>Bacteria</taxon>
        <taxon>Pseudomonadati</taxon>
        <taxon>Myxococcota</taxon>
        <taxon>Myxococcia</taxon>
        <taxon>Myxococcales</taxon>
        <taxon>Cystobacterineae</taxon>
        <taxon>Myxococcaceae</taxon>
        <taxon>Pyxidicoccus</taxon>
    </lineage>
</organism>
<dbReference type="InterPro" id="IPR029016">
    <property type="entry name" value="GAF-like_dom_sf"/>
</dbReference>
<dbReference type="GO" id="GO:0016301">
    <property type="term" value="F:kinase activity"/>
    <property type="evidence" value="ECO:0007669"/>
    <property type="project" value="UniProtKB-KW"/>
</dbReference>
<evidence type="ECO:0000313" key="7">
    <source>
        <dbReference type="Proteomes" id="UP000518300"/>
    </source>
</evidence>
<dbReference type="SMART" id="SM00065">
    <property type="entry name" value="GAF"/>
    <property type="match status" value="1"/>
</dbReference>
<evidence type="ECO:0000256" key="1">
    <source>
        <dbReference type="ARBA" id="ARBA00022679"/>
    </source>
</evidence>
<sequence>MASYALITEPDPARAAGLLSLLAAEGLEGATARDGAEAQEVVRQRGAPTLLVTDLVLPRVDGFALLSWLRERPDSTGTRVVVVTAFDELRVRAWQLKDVLGIEALLSRRASPELVRDTVRRVLAGQRATLPAPAEPAPEHEHQRLARIDAMRLVDEGPPEAELQELVSEVAQAFGVPVALLSLVLGDRQWFKAHVGLPPSLAKARQTPRDWSFCHHVVQGHESLVVPDAARHPVFRDNPLVRDGIVGSYAGAPLVTSAGEVLGSLCVIDTRPLVLGAEDLAALRELARRVAGDLEQRARARQVARLALPDAVRAEPSLTEAAALAVLADAVRALEAPVLLVAPGRRPHAGNAALADVLGLPLERLSGLTFEAFCQHVAGLTADPALTLRQLDLASESSRGFRLTLALERPRPRRLRWVARPFPVPGGVAQMLTLSDVGGAPSARDERERPSRVDALTGLDTRRVGEERLLREIGRCRRDGVPCGVLLVDWVELGRLNAERGFDAGDAALRDVARRLADLVGTAGFAVRWEGGTLLAVLPGVDAAGTEAVRHRLQDGPGAPEVVSAAVEVEGEEDPRGTLARAQAALARAKAAHRATRLG</sequence>
<feature type="domain" description="Response regulatory" evidence="4">
    <location>
        <begin position="4"/>
        <end position="123"/>
    </location>
</feature>
<dbReference type="Pfam" id="PF00990">
    <property type="entry name" value="GGDEF"/>
    <property type="match status" value="1"/>
</dbReference>
<proteinExistence type="predicted"/>
<dbReference type="PROSITE" id="PS50110">
    <property type="entry name" value="RESPONSE_REGULATORY"/>
    <property type="match status" value="1"/>
</dbReference>
<feature type="modified residue" description="4-aspartylphosphate" evidence="3">
    <location>
        <position position="54"/>
    </location>
</feature>
<comment type="caution">
    <text evidence="6">The sequence shown here is derived from an EMBL/GenBank/DDBJ whole genome shotgun (WGS) entry which is preliminary data.</text>
</comment>
<accession>A0A848LBX5</accession>
<name>A0A848LBX5_9BACT</name>
<dbReference type="Gene3D" id="3.30.450.40">
    <property type="match status" value="1"/>
</dbReference>
<evidence type="ECO:0000313" key="6">
    <source>
        <dbReference type="EMBL" id="NMO16167.1"/>
    </source>
</evidence>
<dbReference type="InterPro" id="IPR001789">
    <property type="entry name" value="Sig_transdc_resp-reg_receiver"/>
</dbReference>
<dbReference type="PROSITE" id="PS50887">
    <property type="entry name" value="GGDEF"/>
    <property type="match status" value="1"/>
</dbReference>
<dbReference type="NCBIfam" id="TIGR00254">
    <property type="entry name" value="GGDEF"/>
    <property type="match status" value="1"/>
</dbReference>
<dbReference type="Gene3D" id="3.30.70.270">
    <property type="match status" value="1"/>
</dbReference>
<dbReference type="Pfam" id="PF00072">
    <property type="entry name" value="Response_reg"/>
    <property type="match status" value="1"/>
</dbReference>
<dbReference type="RefSeq" id="WP_169345456.1">
    <property type="nucleotide sequence ID" value="NZ_JABBJJ010000057.1"/>
</dbReference>
<gene>
    <name evidence="6" type="ORF">HG543_15105</name>
</gene>